<protein>
    <submittedName>
        <fullName evidence="1">SapC family protein</fullName>
    </submittedName>
</protein>
<gene>
    <name evidence="1" type="ORF">RAS12_29540</name>
</gene>
<name>A0ABY9M0Z4_9BURK</name>
<dbReference type="EMBL" id="CP132976">
    <property type="protein sequence ID" value="WMD20686.1"/>
    <property type="molecule type" value="Genomic_DNA"/>
</dbReference>
<sequence length="268" mass="30307">MIKNDEPSAASAATVDPAINSLPLFYKAPVVLNVEQHGNCGLADSNSFAFAREAIAVPLDMSEFVPVVRDYPIVFSDAEQPTPLAVLGFKQNQNLFLEEDDTWRADRYIPAYVRRYPFIVTEISAENRQLLAIDTASERFIPSVSDEQMSRRLFNDDSAPTELAQAAINFCNAFHQEHLRTIEFCQALKDAKLLVANHADMQLPDGTRYTLNGFRVIDEKIFRELPADTLSEWNKKGWLDFVILHFASRQNWQTLLDLNALRAQAQNA</sequence>
<accession>A0ABY9M0Z4</accession>
<reference evidence="1 2" key="1">
    <citation type="submission" date="2023-08" db="EMBL/GenBank/DDBJ databases">
        <title>Achromobacter seleniivolatilans sp. nov., isolated from seleniferous soil.</title>
        <authorList>
            <person name="Zhang S."/>
            <person name="Li K."/>
            <person name="Peng J."/>
            <person name="Zhao Q."/>
            <person name="Wang H."/>
            <person name="Guo Y."/>
        </authorList>
    </citation>
    <scope>NUCLEOTIDE SEQUENCE [LARGE SCALE GENOMIC DNA]</scope>
    <source>
        <strain evidence="1 2">R39</strain>
    </source>
</reference>
<dbReference type="Proteomes" id="UP001234798">
    <property type="component" value="Chromosome"/>
</dbReference>
<proteinExistence type="predicted"/>
<evidence type="ECO:0000313" key="1">
    <source>
        <dbReference type="EMBL" id="WMD20686.1"/>
    </source>
</evidence>
<keyword evidence="2" id="KW-1185">Reference proteome</keyword>
<dbReference type="RefSeq" id="WP_306944032.1">
    <property type="nucleotide sequence ID" value="NZ_CP132976.1"/>
</dbReference>
<dbReference type="InterPro" id="IPR010836">
    <property type="entry name" value="SapC"/>
</dbReference>
<dbReference type="Pfam" id="PF07277">
    <property type="entry name" value="SapC"/>
    <property type="match status" value="1"/>
</dbReference>
<organism evidence="1 2">
    <name type="scientific">Achromobacter seleniivolatilans</name>
    <dbReference type="NCBI Taxonomy" id="3047478"/>
    <lineage>
        <taxon>Bacteria</taxon>
        <taxon>Pseudomonadati</taxon>
        <taxon>Pseudomonadota</taxon>
        <taxon>Betaproteobacteria</taxon>
        <taxon>Burkholderiales</taxon>
        <taxon>Alcaligenaceae</taxon>
        <taxon>Achromobacter</taxon>
    </lineage>
</organism>
<evidence type="ECO:0000313" key="2">
    <source>
        <dbReference type="Proteomes" id="UP001234798"/>
    </source>
</evidence>